<keyword evidence="3" id="KW-1185">Reference proteome</keyword>
<dbReference type="RefSeq" id="WP_171225689.1">
    <property type="nucleotide sequence ID" value="NZ_CP053085.1"/>
</dbReference>
<reference evidence="2 3" key="1">
    <citation type="submission" date="2020-05" db="EMBL/GenBank/DDBJ databases">
        <title>Complete genome sequence of Gemmatimonas greenlandica TET16.</title>
        <authorList>
            <person name="Zeng Y."/>
        </authorList>
    </citation>
    <scope>NUCLEOTIDE SEQUENCE [LARGE SCALE GENOMIC DNA]</scope>
    <source>
        <strain evidence="2 3">TET16</strain>
    </source>
</reference>
<feature type="chain" id="PRO_5027016511" evidence="1">
    <location>
        <begin position="24"/>
        <end position="517"/>
    </location>
</feature>
<dbReference type="Pfam" id="PF08811">
    <property type="entry name" value="DUF1800"/>
    <property type="match status" value="1"/>
</dbReference>
<evidence type="ECO:0000256" key="1">
    <source>
        <dbReference type="SAM" id="SignalP"/>
    </source>
</evidence>
<feature type="signal peptide" evidence="1">
    <location>
        <begin position="1"/>
        <end position="23"/>
    </location>
</feature>
<protein>
    <submittedName>
        <fullName evidence="2">DUF1800 domain-containing protein</fullName>
    </submittedName>
</protein>
<organism evidence="2 3">
    <name type="scientific">Gemmatimonas groenlandica</name>
    <dbReference type="NCBI Taxonomy" id="2732249"/>
    <lineage>
        <taxon>Bacteria</taxon>
        <taxon>Pseudomonadati</taxon>
        <taxon>Gemmatimonadota</taxon>
        <taxon>Gemmatimonadia</taxon>
        <taxon>Gemmatimonadales</taxon>
        <taxon>Gemmatimonadaceae</taxon>
        <taxon>Gemmatimonas</taxon>
    </lineage>
</organism>
<dbReference type="InterPro" id="IPR006311">
    <property type="entry name" value="TAT_signal"/>
</dbReference>
<dbReference type="Proteomes" id="UP000500938">
    <property type="component" value="Chromosome"/>
</dbReference>
<dbReference type="InterPro" id="IPR014917">
    <property type="entry name" value="DUF1800"/>
</dbReference>
<accession>A0A6M4IMJ2</accession>
<proteinExistence type="predicted"/>
<dbReference type="AlphaFoldDB" id="A0A6M4IMJ2"/>
<keyword evidence="1" id="KW-0732">Signal</keyword>
<dbReference type="KEGG" id="ggr:HKW67_12435"/>
<name>A0A6M4IMJ2_9BACT</name>
<gene>
    <name evidence="2" type="ORF">HKW67_12435</name>
</gene>
<dbReference type="EMBL" id="CP053085">
    <property type="protein sequence ID" value="QJR36254.1"/>
    <property type="molecule type" value="Genomic_DNA"/>
</dbReference>
<evidence type="ECO:0000313" key="2">
    <source>
        <dbReference type="EMBL" id="QJR36254.1"/>
    </source>
</evidence>
<dbReference type="PROSITE" id="PS51318">
    <property type="entry name" value="TAT"/>
    <property type="match status" value="1"/>
</dbReference>
<evidence type="ECO:0000313" key="3">
    <source>
        <dbReference type="Proteomes" id="UP000500938"/>
    </source>
</evidence>
<sequence>MKTNRREWLKTGLGTAASGAVLAAAGAALAPAPLAAQLPSSRNARLGGLLSQLGQQAFWKSPEIRLLRRTSHGHTAPQVARALELGYEAYLEEQLNPQRIDDTACDSYIAATYRDLLAMTPRQAMTIADSGSPYFQLIRPLGRMTVERAMLSERTLFERMVEFWSDHFHVPIDGAYSLKLFHDQRVIRPKALGKVSDLINASMRSSAMLWYLDQVWNTKWGINENYARELMELHTVGWDGGYTQSDVRELARVLTGWSVDGQGIFQYKAELHDFEAKTVFGMNFPARTAGTGAAGMDEGIAFAAMLANHPATKRFIAAKLLRWFVRPDPTEAQIGAVVTAYTRSGGDIKAILRAVLSLENIMRAPAKLKRPMHLMVSALRTTGARAVPVADVRRDFDGLYFPLEAMGHRVGGWPTPDGYPDRAEFWAGMIIDRWNNVNTVLQVANTASGWTIVDLDPFLATPTVEGVVDAIRSRLFGGEMSADLDAELRAWLTAGLTRSRVLDALHLATMAPEFQFY</sequence>